<dbReference type="OrthoDB" id="160199at2"/>
<dbReference type="EMBL" id="WBUI01000014">
    <property type="protein sequence ID" value="KAB2931345.1"/>
    <property type="molecule type" value="Genomic_DNA"/>
</dbReference>
<dbReference type="Gene3D" id="3.10.129.10">
    <property type="entry name" value="Hotdog Thioesterase"/>
    <property type="match status" value="1"/>
</dbReference>
<accession>A0A833LWF7</accession>
<dbReference type="CDD" id="cd03441">
    <property type="entry name" value="R_hydratase_like"/>
    <property type="match status" value="1"/>
</dbReference>
<proteinExistence type="predicted"/>
<dbReference type="RefSeq" id="WP_002771121.1">
    <property type="nucleotide sequence ID" value="NZ_JQDG01000033.1"/>
</dbReference>
<feature type="domain" description="FAS1-like dehydratase" evidence="1">
    <location>
        <begin position="8"/>
        <end position="135"/>
    </location>
</feature>
<dbReference type="Pfam" id="PF13452">
    <property type="entry name" value="FAS1_DH_region"/>
    <property type="match status" value="1"/>
</dbReference>
<protein>
    <submittedName>
        <fullName evidence="2">MaoC family dehydratase</fullName>
    </submittedName>
</protein>
<evidence type="ECO:0000313" key="3">
    <source>
        <dbReference type="Proteomes" id="UP000460298"/>
    </source>
</evidence>
<dbReference type="PIRSF" id="PIRSF018072">
    <property type="entry name" value="UCP018072"/>
    <property type="match status" value="1"/>
</dbReference>
<dbReference type="GO" id="GO:0006633">
    <property type="term" value="P:fatty acid biosynthetic process"/>
    <property type="evidence" value="ECO:0007669"/>
    <property type="project" value="TreeGrafter"/>
</dbReference>
<gene>
    <name evidence="2" type="ORF">F9K24_13985</name>
</gene>
<comment type="caution">
    <text evidence="2">The sequence shown here is derived from an EMBL/GenBank/DDBJ whole genome shotgun (WGS) entry which is preliminary data.</text>
</comment>
<dbReference type="SUPFAM" id="SSF54637">
    <property type="entry name" value="Thioesterase/thiol ester dehydrase-isomerase"/>
    <property type="match status" value="1"/>
</dbReference>
<name>A0A833LWF7_9LEPT</name>
<reference evidence="2 3" key="1">
    <citation type="submission" date="2019-10" db="EMBL/GenBank/DDBJ databases">
        <title>Extracellular Electron Transfer in a Candidatus Methanoperedens spp. Enrichment Culture.</title>
        <authorList>
            <person name="Berger S."/>
            <person name="Rangel Shaw D."/>
            <person name="Berben T."/>
            <person name="In 'T Zandt M."/>
            <person name="Frank J."/>
            <person name="Reimann J."/>
            <person name="Jetten M.S.M."/>
            <person name="Welte C.U."/>
        </authorList>
    </citation>
    <scope>NUCLEOTIDE SEQUENCE [LARGE SCALE GENOMIC DNA]</scope>
    <source>
        <strain evidence="2">SB12</strain>
    </source>
</reference>
<dbReference type="GO" id="GO:0019171">
    <property type="term" value="F:(3R)-hydroxyacyl-[acyl-carrier-protein] dehydratase activity"/>
    <property type="evidence" value="ECO:0007669"/>
    <property type="project" value="TreeGrafter"/>
</dbReference>
<evidence type="ECO:0000313" key="2">
    <source>
        <dbReference type="EMBL" id="KAB2931345.1"/>
    </source>
</evidence>
<dbReference type="AlphaFoldDB" id="A0A833LWF7"/>
<dbReference type="InterPro" id="IPR029069">
    <property type="entry name" value="HotDog_dom_sf"/>
</dbReference>
<dbReference type="InterPro" id="IPR016709">
    <property type="entry name" value="HadA-like"/>
</dbReference>
<sequence length="149" mass="16928">MTALSKDLVGRKLKSYTVPVERGKIREFCMAIGETNPIYLDPEAARKAGFQDTPIPPTFQTSFQFWGYPEIFDDMRAMGIDTNRLLHMKEEYTYLKPVYPGTNIHAEGEVVDVKTGKMDMVTFKTVFRDDRGEACIEAHMGIVLRPEGT</sequence>
<organism evidence="2 3">
    <name type="scientific">Leptonema illini</name>
    <dbReference type="NCBI Taxonomy" id="183"/>
    <lineage>
        <taxon>Bacteria</taxon>
        <taxon>Pseudomonadati</taxon>
        <taxon>Spirochaetota</taxon>
        <taxon>Spirochaetia</taxon>
        <taxon>Leptospirales</taxon>
        <taxon>Leptospiraceae</taxon>
        <taxon>Leptonema</taxon>
    </lineage>
</organism>
<dbReference type="InterPro" id="IPR050965">
    <property type="entry name" value="UPF0336/Enoyl-CoA_hydratase"/>
</dbReference>
<evidence type="ECO:0000259" key="1">
    <source>
        <dbReference type="Pfam" id="PF13452"/>
    </source>
</evidence>
<dbReference type="Proteomes" id="UP000460298">
    <property type="component" value="Unassembled WGS sequence"/>
</dbReference>
<dbReference type="PANTHER" id="PTHR43437:SF3">
    <property type="entry name" value="HYDROXYACYL-THIOESTER DEHYDRATASE TYPE 2, MITOCHONDRIAL"/>
    <property type="match status" value="1"/>
</dbReference>
<dbReference type="InterPro" id="IPR039569">
    <property type="entry name" value="FAS1-like_DH_region"/>
</dbReference>
<dbReference type="PANTHER" id="PTHR43437">
    <property type="entry name" value="HYDROXYACYL-THIOESTER DEHYDRATASE TYPE 2, MITOCHONDRIAL-RELATED"/>
    <property type="match status" value="1"/>
</dbReference>